<sequence>MQQIKIKGAIISNDSIPMYQEAQKEYTALKDIQIPFPDKPLEVIINSGGGDVFTGSEIYSMLKSHKGHVTVKIVGVCASAASMVAMAGDTVEMSPTGLLMIHNAMGWTFGNTQEHEKQIKSLEEANDSIAKAYQNKTGLPLSKIRDLMKAETWFSCDKAIEYGFVDKEMFVNSISQSMVASIVQHLPERYQYDFMENVIKKNQHLIKRDEEQKPKVTNLQYGQKLMMLDPTRRTINKKSKKLSTDQMVNIAKNAERLVEINLLSAKREIKKTVNEVIIESILEEQNNSYSKKAISEGYNQGDYIYKDGQTIPVARNQEHYQDMAERVKGI</sequence>
<dbReference type="PANTHER" id="PTHR10381:SF70">
    <property type="entry name" value="ATP-DEPENDENT CLP PROTEASE PROTEOLYTIC SUBUNIT"/>
    <property type="match status" value="1"/>
</dbReference>
<evidence type="ECO:0000256" key="5">
    <source>
        <dbReference type="ARBA" id="ARBA00022825"/>
    </source>
</evidence>
<dbReference type="GO" id="GO:0004252">
    <property type="term" value="F:serine-type endopeptidase activity"/>
    <property type="evidence" value="ECO:0007669"/>
    <property type="project" value="InterPro"/>
</dbReference>
<dbReference type="Gene3D" id="3.90.226.10">
    <property type="entry name" value="2-enoyl-CoA Hydratase, Chain A, domain 1"/>
    <property type="match status" value="1"/>
</dbReference>
<dbReference type="PRINTS" id="PR00127">
    <property type="entry name" value="CLPPROTEASEP"/>
</dbReference>
<evidence type="ECO:0000256" key="1">
    <source>
        <dbReference type="ARBA" id="ARBA00007039"/>
    </source>
</evidence>
<dbReference type="GO" id="GO:0006515">
    <property type="term" value="P:protein quality control for misfolded or incompletely synthesized proteins"/>
    <property type="evidence" value="ECO:0007669"/>
    <property type="project" value="TreeGrafter"/>
</dbReference>
<name>A0A1X0WUW8_STROR</name>
<comment type="caution">
    <text evidence="7">The sequence shown here is derived from an EMBL/GenBank/DDBJ whole genome shotgun (WGS) entry which is preliminary data.</text>
</comment>
<accession>A0A1X0WUW8</accession>
<dbReference type="GO" id="GO:0051117">
    <property type="term" value="F:ATPase binding"/>
    <property type="evidence" value="ECO:0007669"/>
    <property type="project" value="TreeGrafter"/>
</dbReference>
<evidence type="ECO:0000313" key="7">
    <source>
        <dbReference type="EMBL" id="ORJ30539.1"/>
    </source>
</evidence>
<dbReference type="InterPro" id="IPR001907">
    <property type="entry name" value="ClpP"/>
</dbReference>
<dbReference type="InterPro" id="IPR029045">
    <property type="entry name" value="ClpP/crotonase-like_dom_sf"/>
</dbReference>
<keyword evidence="2" id="KW-0963">Cytoplasm</keyword>
<dbReference type="PANTHER" id="PTHR10381">
    <property type="entry name" value="ATP-DEPENDENT CLP PROTEASE PROTEOLYTIC SUBUNIT"/>
    <property type="match status" value="1"/>
</dbReference>
<keyword evidence="5" id="KW-0720">Serine protease</keyword>
<dbReference type="SUPFAM" id="SSF52096">
    <property type="entry name" value="ClpP/crotonase"/>
    <property type="match status" value="1"/>
</dbReference>
<dbReference type="Proteomes" id="UP000192789">
    <property type="component" value="Unassembled WGS sequence"/>
</dbReference>
<proteinExistence type="inferred from homology"/>
<dbReference type="GO" id="GO:0004176">
    <property type="term" value="F:ATP-dependent peptidase activity"/>
    <property type="evidence" value="ECO:0007669"/>
    <property type="project" value="InterPro"/>
</dbReference>
<evidence type="ECO:0000256" key="4">
    <source>
        <dbReference type="ARBA" id="ARBA00022801"/>
    </source>
</evidence>
<comment type="similarity">
    <text evidence="1 6">Belongs to the peptidase S14 family.</text>
</comment>
<keyword evidence="4" id="KW-0378">Hydrolase</keyword>
<organism evidence="7 8">
    <name type="scientific">Streptococcus oralis subsp. tigurinus</name>
    <dbReference type="NCBI Taxonomy" id="1077464"/>
    <lineage>
        <taxon>Bacteria</taxon>
        <taxon>Bacillati</taxon>
        <taxon>Bacillota</taxon>
        <taxon>Bacilli</taxon>
        <taxon>Lactobacillales</taxon>
        <taxon>Streptococcaceae</taxon>
        <taxon>Streptococcus</taxon>
    </lineage>
</organism>
<dbReference type="RefSeq" id="WP_084932707.1">
    <property type="nucleotide sequence ID" value="NZ_LNVG01000003.1"/>
</dbReference>
<evidence type="ECO:0000256" key="6">
    <source>
        <dbReference type="RuleBase" id="RU003567"/>
    </source>
</evidence>
<protein>
    <recommendedName>
        <fullName evidence="6">ATP-dependent Clp protease proteolytic subunit</fullName>
    </recommendedName>
</protein>
<dbReference type="CDD" id="cd07016">
    <property type="entry name" value="S14_ClpP_1"/>
    <property type="match status" value="1"/>
</dbReference>
<dbReference type="NCBIfam" id="NF045542">
    <property type="entry name" value="Clp_rel_HeadMat"/>
    <property type="match status" value="1"/>
</dbReference>
<dbReference type="AlphaFoldDB" id="A0A1X0WUW8"/>
<evidence type="ECO:0000256" key="2">
    <source>
        <dbReference type="ARBA" id="ARBA00022490"/>
    </source>
</evidence>
<dbReference type="Pfam" id="PF00574">
    <property type="entry name" value="CLP_protease"/>
    <property type="match status" value="1"/>
</dbReference>
<dbReference type="EMBL" id="LNVG01000003">
    <property type="protein sequence ID" value="ORJ30539.1"/>
    <property type="molecule type" value="Genomic_DNA"/>
</dbReference>
<keyword evidence="3" id="KW-0645">Protease</keyword>
<evidence type="ECO:0000313" key="8">
    <source>
        <dbReference type="Proteomes" id="UP000192789"/>
    </source>
</evidence>
<dbReference type="GO" id="GO:0009368">
    <property type="term" value="C:endopeptidase Clp complex"/>
    <property type="evidence" value="ECO:0007669"/>
    <property type="project" value="TreeGrafter"/>
</dbReference>
<reference evidence="7 8" key="1">
    <citation type="journal article" date="2016" name="PLoS ONE">
        <title>Comparative Genomics Analysis of Streptococcus tigurinus Strains Identifies Genetic Elements Specifically and Uniquely Present in Highly Virulent Strains.</title>
        <authorList>
            <person name="Diene S.M."/>
            <person name="Francois P."/>
            <person name="Zbinden A."/>
            <person name="Entenza J.M."/>
            <person name="Resch G."/>
        </authorList>
    </citation>
    <scope>NUCLEOTIDE SEQUENCE [LARGE SCALE GENOMIC DNA]</scope>
    <source>
        <strain evidence="7 8">AZ_14</strain>
    </source>
</reference>
<dbReference type="InterPro" id="IPR023562">
    <property type="entry name" value="ClpP/TepA"/>
</dbReference>
<gene>
    <name evidence="7" type="ORF">ATE35_07660</name>
</gene>
<evidence type="ECO:0000256" key="3">
    <source>
        <dbReference type="ARBA" id="ARBA00022670"/>
    </source>
</evidence>